<dbReference type="GO" id="GO:0046872">
    <property type="term" value="F:metal ion binding"/>
    <property type="evidence" value="ECO:0007669"/>
    <property type="project" value="UniProtKB-KW"/>
</dbReference>
<dbReference type="Pfam" id="PF01136">
    <property type="entry name" value="Peptidase_U32"/>
    <property type="match status" value="1"/>
</dbReference>
<reference evidence="2 3" key="1">
    <citation type="submission" date="2018-04" db="EMBL/GenBank/DDBJ databases">
        <title>Complete genome sequence of Hydrogenophilus thermoluteolus TH-1.</title>
        <authorList>
            <person name="Arai H."/>
        </authorList>
    </citation>
    <scope>NUCLEOTIDE SEQUENCE [LARGE SCALE GENOMIC DNA]</scope>
    <source>
        <strain evidence="2 3">TH-1</strain>
    </source>
</reference>
<proteinExistence type="inferred from homology"/>
<keyword evidence="3" id="KW-1185">Reference proteome</keyword>
<dbReference type="PANTHER" id="PTHR30217">
    <property type="entry name" value="PEPTIDASE U32 FAMILY"/>
    <property type="match status" value="1"/>
</dbReference>
<comment type="pathway">
    <text evidence="1">Cofactor biosynthesis; ubiquinone biosynthesis.</text>
</comment>
<dbReference type="Proteomes" id="UP000262004">
    <property type="component" value="Chromosome"/>
</dbReference>
<comment type="cofactor">
    <cofactor evidence="1">
        <name>[4Fe-4S] cluster</name>
        <dbReference type="ChEBI" id="CHEBI:49883"/>
    </cofactor>
</comment>
<keyword evidence="1" id="KW-0479">Metal-binding</keyword>
<feature type="binding site" evidence="1">
    <location>
        <position position="238"/>
    </location>
    <ligand>
        <name>[4Fe-4S] cluster</name>
        <dbReference type="ChEBI" id="CHEBI:49883"/>
    </ligand>
</feature>
<keyword evidence="1" id="KW-0004">4Fe-4S</keyword>
<keyword evidence="1" id="KW-0831">Ubiquinone biosynthesis</keyword>
<dbReference type="GO" id="GO:0006744">
    <property type="term" value="P:ubiquinone biosynthetic process"/>
    <property type="evidence" value="ECO:0007669"/>
    <property type="project" value="UniProtKB-UniRule"/>
</dbReference>
<dbReference type="KEGG" id="htl:HPTL_0292"/>
<feature type="binding site" evidence="1">
    <location>
        <position position="175"/>
    </location>
    <ligand>
        <name>[4Fe-4S] cluster</name>
        <dbReference type="ChEBI" id="CHEBI:49883"/>
    </ligand>
</feature>
<dbReference type="InterPro" id="IPR001539">
    <property type="entry name" value="Peptidase_U32"/>
</dbReference>
<dbReference type="InterPro" id="IPR043692">
    <property type="entry name" value="UbiU"/>
</dbReference>
<dbReference type="AlphaFoldDB" id="A0A2Z6DVU1"/>
<evidence type="ECO:0000313" key="3">
    <source>
        <dbReference type="Proteomes" id="UP000262004"/>
    </source>
</evidence>
<name>A0A2Z6DVU1_HYDTE</name>
<dbReference type="GO" id="GO:0051539">
    <property type="term" value="F:4 iron, 4 sulfur cluster binding"/>
    <property type="evidence" value="ECO:0007669"/>
    <property type="project" value="UniProtKB-UniRule"/>
</dbReference>
<dbReference type="PANTHER" id="PTHR30217:SF3">
    <property type="entry name" value="UBIQUINONE BIOSYNTHESIS PROTEIN UBIU"/>
    <property type="match status" value="1"/>
</dbReference>
<feature type="binding site" evidence="1">
    <location>
        <position position="182"/>
    </location>
    <ligand>
        <name>[4Fe-4S] cluster</name>
        <dbReference type="ChEBI" id="CHEBI:49883"/>
    </ligand>
</feature>
<keyword evidence="1" id="KW-0411">Iron-sulfur</keyword>
<evidence type="ECO:0000256" key="1">
    <source>
        <dbReference type="HAMAP-Rule" id="MF_02232"/>
    </source>
</evidence>
<gene>
    <name evidence="1" type="primary">ubiU</name>
    <name evidence="2" type="ORF">HPTL_0292</name>
</gene>
<sequence>MQSGTLELVCPAGNAAMLRAAVEAGADAVYLGLKNATNARHFPGLNFSPDELGASIAWAQQRGVRVFLAINTYPKEHNCSEWHRAIDHAAALGVDALILADLGLMAYARERFPELRLHASVQASATSAPALQLLARRFGVVRAVLPRVLSIDQVQQVARDAAPLEIEVFGFGGLCIMVEGRCSLSSYATGEAPNHQGACSPARFVSWEEKENGLEARLNGFLIDRYAPDEPAGYPTLCKGRFRVDGEIGYALESPTSLNTLDLLPQLKQCGVRAIKIEGRQRSVAYVRTVTQVWRRAIDALTANPERYTVQTAWQNELARISEGNQTTLGPYSRPWK</sequence>
<dbReference type="EMBL" id="AP018558">
    <property type="protein sequence ID" value="BBD76560.1"/>
    <property type="molecule type" value="Genomic_DNA"/>
</dbReference>
<organism evidence="2 3">
    <name type="scientific">Hydrogenophilus thermoluteolus</name>
    <name type="common">Pseudomonas hydrogenothermophila</name>
    <dbReference type="NCBI Taxonomy" id="297"/>
    <lineage>
        <taxon>Bacteria</taxon>
        <taxon>Pseudomonadati</taxon>
        <taxon>Pseudomonadota</taxon>
        <taxon>Hydrogenophilia</taxon>
        <taxon>Hydrogenophilales</taxon>
        <taxon>Hydrogenophilaceae</taxon>
        <taxon>Hydrogenophilus</taxon>
    </lineage>
</organism>
<feature type="binding site" evidence="1">
    <location>
        <position position="199"/>
    </location>
    <ligand>
        <name>[4Fe-4S] cluster</name>
        <dbReference type="ChEBI" id="CHEBI:49883"/>
    </ligand>
</feature>
<dbReference type="InterPro" id="IPR051454">
    <property type="entry name" value="RNA/ubiquinone_mod_enzymes"/>
</dbReference>
<comment type="function">
    <text evidence="1">Required for O(2)-independent ubiquinone (coenzyme Q) biosynthesis. Together with UbiV, is essential for the C6-hydroxylation reaction in the oxygen-independent ubiquinone biosynthesis pathway.</text>
</comment>
<evidence type="ECO:0000313" key="2">
    <source>
        <dbReference type="EMBL" id="BBD76560.1"/>
    </source>
</evidence>
<accession>A0A2Z6DVU1</accession>
<comment type="similarity">
    <text evidence="1">Belongs to the peptidase U32 family. UbiU subfamily.</text>
</comment>
<dbReference type="HAMAP" id="MF_02232">
    <property type="entry name" value="UbiU"/>
    <property type="match status" value="1"/>
</dbReference>
<keyword evidence="1" id="KW-0408">Iron</keyword>
<protein>
    <recommendedName>
        <fullName evidence="1">Ubiquinone biosynthesis protein UbiU</fullName>
    </recommendedName>
</protein>
<dbReference type="UniPathway" id="UPA00232"/>
<comment type="subunit">
    <text evidence="1">Forms a heterodimer with UbiV.</text>
</comment>